<feature type="chain" id="PRO_5039749345" description="Neurotransmitter-gated ion-channel ligand-binding domain-containing protein" evidence="5">
    <location>
        <begin position="26"/>
        <end position="402"/>
    </location>
</feature>
<comment type="subcellular location">
    <subcellularLocation>
        <location evidence="1">Membrane</location>
        <topology evidence="1">Multi-pass membrane protein</topology>
    </subcellularLocation>
</comment>
<keyword evidence="3 5" id="KW-1133">Transmembrane helix</keyword>
<evidence type="ECO:0000256" key="5">
    <source>
        <dbReference type="RuleBase" id="RU000687"/>
    </source>
</evidence>
<protein>
    <recommendedName>
        <fullName evidence="6">Neurotransmitter-gated ion-channel ligand-binding domain-containing protein</fullName>
    </recommendedName>
</protein>
<keyword evidence="5" id="KW-0407">Ion channel</keyword>
<feature type="transmembrane region" description="Helical" evidence="5">
    <location>
        <begin position="234"/>
        <end position="253"/>
    </location>
</feature>
<dbReference type="EMBL" id="JAIWYP010000001">
    <property type="protein sequence ID" value="KAH3886467.1"/>
    <property type="molecule type" value="Genomic_DNA"/>
</dbReference>
<dbReference type="Gene3D" id="1.20.58.390">
    <property type="entry name" value="Neurotransmitter-gated ion-channel transmembrane domain"/>
    <property type="match status" value="1"/>
</dbReference>
<evidence type="ECO:0000256" key="4">
    <source>
        <dbReference type="ARBA" id="ARBA00023136"/>
    </source>
</evidence>
<evidence type="ECO:0000256" key="2">
    <source>
        <dbReference type="ARBA" id="ARBA00022692"/>
    </source>
</evidence>
<proteinExistence type="inferred from homology"/>
<feature type="domain" description="Neurotransmitter-gated ion-channel ligand-binding" evidence="6">
    <location>
        <begin position="32"/>
        <end position="233"/>
    </location>
</feature>
<reference evidence="7" key="2">
    <citation type="submission" date="2020-11" db="EMBL/GenBank/DDBJ databases">
        <authorList>
            <person name="McCartney M.A."/>
            <person name="Auch B."/>
            <person name="Kono T."/>
            <person name="Mallez S."/>
            <person name="Becker A."/>
            <person name="Gohl D.M."/>
            <person name="Silverstein K.A.T."/>
            <person name="Koren S."/>
            <person name="Bechman K.B."/>
            <person name="Herman A."/>
            <person name="Abrahante J.E."/>
            <person name="Garbe J."/>
        </authorList>
    </citation>
    <scope>NUCLEOTIDE SEQUENCE</scope>
    <source>
        <strain evidence="7">Duluth1</strain>
        <tissue evidence="7">Whole animal</tissue>
    </source>
</reference>
<evidence type="ECO:0000256" key="3">
    <source>
        <dbReference type="ARBA" id="ARBA00022989"/>
    </source>
</evidence>
<dbReference type="CDD" id="cd19051">
    <property type="entry name" value="LGIC_TM_cation"/>
    <property type="match status" value="1"/>
</dbReference>
<dbReference type="AlphaFoldDB" id="A0A9D4N4A3"/>
<feature type="signal peptide" evidence="5">
    <location>
        <begin position="1"/>
        <end position="25"/>
    </location>
</feature>
<dbReference type="SUPFAM" id="SSF90112">
    <property type="entry name" value="Neurotransmitter-gated ion-channel transmembrane pore"/>
    <property type="match status" value="1"/>
</dbReference>
<accession>A0A9D4N4A3</accession>
<dbReference type="InterPro" id="IPR036734">
    <property type="entry name" value="Neur_chan_lig-bd_sf"/>
</dbReference>
<dbReference type="PROSITE" id="PS00236">
    <property type="entry name" value="NEUROTR_ION_CHANNEL"/>
    <property type="match status" value="1"/>
</dbReference>
<feature type="transmembrane region" description="Helical" evidence="5">
    <location>
        <begin position="265"/>
        <end position="282"/>
    </location>
</feature>
<dbReference type="PRINTS" id="PR00252">
    <property type="entry name" value="NRIONCHANNEL"/>
</dbReference>
<dbReference type="GO" id="GO:0004888">
    <property type="term" value="F:transmembrane signaling receptor activity"/>
    <property type="evidence" value="ECO:0007669"/>
    <property type="project" value="InterPro"/>
</dbReference>
<dbReference type="PANTHER" id="PTHR18945">
    <property type="entry name" value="NEUROTRANSMITTER GATED ION CHANNEL"/>
    <property type="match status" value="1"/>
</dbReference>
<comment type="caution">
    <text evidence="7">The sequence shown here is derived from an EMBL/GenBank/DDBJ whole genome shotgun (WGS) entry which is preliminary data.</text>
</comment>
<keyword evidence="5" id="KW-0406">Ion transport</keyword>
<dbReference type="InterPro" id="IPR006201">
    <property type="entry name" value="Neur_channel"/>
</dbReference>
<dbReference type="GO" id="GO:0005230">
    <property type="term" value="F:extracellular ligand-gated monoatomic ion channel activity"/>
    <property type="evidence" value="ECO:0007669"/>
    <property type="project" value="InterPro"/>
</dbReference>
<dbReference type="Proteomes" id="UP000828390">
    <property type="component" value="Unassembled WGS sequence"/>
</dbReference>
<reference evidence="7" key="1">
    <citation type="journal article" date="2019" name="bioRxiv">
        <title>The Genome of the Zebra Mussel, Dreissena polymorpha: A Resource for Invasive Species Research.</title>
        <authorList>
            <person name="McCartney M.A."/>
            <person name="Auch B."/>
            <person name="Kono T."/>
            <person name="Mallez S."/>
            <person name="Zhang Y."/>
            <person name="Obille A."/>
            <person name="Becker A."/>
            <person name="Abrahante J.E."/>
            <person name="Garbe J."/>
            <person name="Badalamenti J.P."/>
            <person name="Herman A."/>
            <person name="Mangelson H."/>
            <person name="Liachko I."/>
            <person name="Sullivan S."/>
            <person name="Sone E.D."/>
            <person name="Koren S."/>
            <person name="Silverstein K.A.T."/>
            <person name="Beckman K.B."/>
            <person name="Gohl D.M."/>
        </authorList>
    </citation>
    <scope>NUCLEOTIDE SEQUENCE</scope>
    <source>
        <strain evidence="7">Duluth1</strain>
        <tissue evidence="7">Whole animal</tissue>
    </source>
</reference>
<dbReference type="InterPro" id="IPR036719">
    <property type="entry name" value="Neuro-gated_channel_TM_sf"/>
</dbReference>
<dbReference type="InterPro" id="IPR038050">
    <property type="entry name" value="Neuro_actylchol_rec"/>
</dbReference>
<evidence type="ECO:0000313" key="7">
    <source>
        <dbReference type="EMBL" id="KAH3886467.1"/>
    </source>
</evidence>
<organism evidence="7 8">
    <name type="scientific">Dreissena polymorpha</name>
    <name type="common">Zebra mussel</name>
    <name type="synonym">Mytilus polymorpha</name>
    <dbReference type="NCBI Taxonomy" id="45954"/>
    <lineage>
        <taxon>Eukaryota</taxon>
        <taxon>Metazoa</taxon>
        <taxon>Spiralia</taxon>
        <taxon>Lophotrochozoa</taxon>
        <taxon>Mollusca</taxon>
        <taxon>Bivalvia</taxon>
        <taxon>Autobranchia</taxon>
        <taxon>Heteroconchia</taxon>
        <taxon>Euheterodonta</taxon>
        <taxon>Imparidentia</taxon>
        <taxon>Neoheterodontei</taxon>
        <taxon>Myida</taxon>
        <taxon>Dreissenoidea</taxon>
        <taxon>Dreissenidae</taxon>
        <taxon>Dreissena</taxon>
    </lineage>
</organism>
<dbReference type="OrthoDB" id="410315at2759"/>
<feature type="transmembrane region" description="Helical" evidence="5">
    <location>
        <begin position="377"/>
        <end position="398"/>
    </location>
</feature>
<keyword evidence="5" id="KW-0732">Signal</keyword>
<dbReference type="InterPro" id="IPR018000">
    <property type="entry name" value="Neurotransmitter_ion_chnl_CS"/>
</dbReference>
<dbReference type="Gene3D" id="2.70.170.10">
    <property type="entry name" value="Neurotransmitter-gated ion-channel ligand-binding domain"/>
    <property type="match status" value="1"/>
</dbReference>
<dbReference type="CDD" id="cd18989">
    <property type="entry name" value="LGIC_ECD_cation"/>
    <property type="match status" value="1"/>
</dbReference>
<keyword evidence="4 5" id="KW-0472">Membrane</keyword>
<sequence length="402" mass="45198">MDWKNVFILYVYCLVMFGHVCYVESQGYDDAQTLLTYLFTAYDKSIRPIDKQTDAVNVTVDFNLLSVNDVNELSGALKTTGFLDVKWNDTSLNWTWNGDANTLSFYHWPQNEVWKPDLTLKNSFLNYKSLGDSSLLVENNYTGEMTWHPFQVFESTCSFDITYFPFDIQNCDLIFTSWSYTKTQLNLQVGTNGLNLAYYEANSDWDLKSVSWSSSEGADETSVTFSIKIKRKPLYVLVTIVLPIIFLCILDLFTFVLPCSSGEKIGYSMIVFLSFAIFLTIASTTLPQSSESTAIMTIFVILQTAASMVIVIVSVLLVRINNFSKSTRIPCPIIATMRVLKCRVCNTKVDTSDSGSIDSDGEEVPFTWKDVADMIDIFCFLLFAGALALSTLICLNMASVGI</sequence>
<dbReference type="GO" id="GO:0016020">
    <property type="term" value="C:membrane"/>
    <property type="evidence" value="ECO:0007669"/>
    <property type="project" value="UniProtKB-SubCell"/>
</dbReference>
<gene>
    <name evidence="7" type="ORF">DPMN_010477</name>
</gene>
<dbReference type="FunFam" id="2.70.170.10:FF:000028">
    <property type="entry name" value="AcetylCholine Receptor"/>
    <property type="match status" value="1"/>
</dbReference>
<dbReference type="SUPFAM" id="SSF63712">
    <property type="entry name" value="Nicotinic receptor ligand binding domain-like"/>
    <property type="match status" value="1"/>
</dbReference>
<keyword evidence="8" id="KW-1185">Reference proteome</keyword>
<evidence type="ECO:0000259" key="6">
    <source>
        <dbReference type="Pfam" id="PF02931"/>
    </source>
</evidence>
<evidence type="ECO:0000313" key="8">
    <source>
        <dbReference type="Proteomes" id="UP000828390"/>
    </source>
</evidence>
<dbReference type="Pfam" id="PF02931">
    <property type="entry name" value="Neur_chan_LBD"/>
    <property type="match status" value="1"/>
</dbReference>
<keyword evidence="5" id="KW-0813">Transport</keyword>
<keyword evidence="2 5" id="KW-0812">Transmembrane</keyword>
<evidence type="ECO:0000256" key="1">
    <source>
        <dbReference type="ARBA" id="ARBA00004141"/>
    </source>
</evidence>
<name>A0A9D4N4A3_DREPO</name>
<feature type="transmembrane region" description="Helical" evidence="5">
    <location>
        <begin position="294"/>
        <end position="318"/>
    </location>
</feature>
<comment type="similarity">
    <text evidence="5">Belongs to the ligand-gated ion channel (TC 1.A.9) family.</text>
</comment>
<dbReference type="InterPro" id="IPR006202">
    <property type="entry name" value="Neur_chan_lig-bd"/>
</dbReference>